<evidence type="ECO:0000313" key="4">
    <source>
        <dbReference type="Proteomes" id="UP000029714"/>
    </source>
</evidence>
<dbReference type="AlphaFoldDB" id="A0A347W0D6"/>
<feature type="region of interest" description="Disordered" evidence="1">
    <location>
        <begin position="1"/>
        <end position="31"/>
    </location>
</feature>
<gene>
    <name evidence="2" type="ORF">DCO61_03235</name>
    <name evidence="3" type="ORF">LS64_007630</name>
</gene>
<dbReference type="EMBL" id="QBIU01000001">
    <property type="protein sequence ID" value="MWV69058.1"/>
    <property type="molecule type" value="Genomic_DNA"/>
</dbReference>
<feature type="compositionally biased region" description="Basic and acidic residues" evidence="1">
    <location>
        <begin position="1"/>
        <end position="13"/>
    </location>
</feature>
<reference evidence="3" key="3">
    <citation type="submission" date="2018-04" db="EMBL/GenBank/DDBJ databases">
        <authorList>
            <person name="Sheh A."/>
            <person name="Shen Z."/>
            <person name="Mannion A.J."/>
            <person name="Fox J.G."/>
        </authorList>
    </citation>
    <scope>NUCLEOTIDE SEQUENCE</scope>
    <source>
        <strain evidence="3">MIT 97-6194</strain>
    </source>
</reference>
<comment type="caution">
    <text evidence="3">The sequence shown here is derived from an EMBL/GenBank/DDBJ whole genome shotgun (WGS) entry which is preliminary data.</text>
</comment>
<evidence type="ECO:0000313" key="3">
    <source>
        <dbReference type="EMBL" id="TLD94048.1"/>
    </source>
</evidence>
<dbReference type="Proteomes" id="UP000477070">
    <property type="component" value="Unassembled WGS sequence"/>
</dbReference>
<dbReference type="EMBL" id="JRMP02000011">
    <property type="protein sequence ID" value="TLD94048.1"/>
    <property type="molecule type" value="Genomic_DNA"/>
</dbReference>
<dbReference type="Proteomes" id="UP000029714">
    <property type="component" value="Unassembled WGS sequence"/>
</dbReference>
<evidence type="ECO:0000256" key="1">
    <source>
        <dbReference type="SAM" id="MobiDB-lite"/>
    </source>
</evidence>
<sequence>MESKGILDSKDSNSKASKASKAERKDSKYDPQKLAASLNSADNIAYLKGLDNDTFALRFVHGSLQENEATFIKSEEGDEFVMLPKEAITHILSILQDTREESLKIMLRYAIRDLMPFDLEDAMAVALSELESQRLDNGNLPFIDMKILAKKVRLKHPNLFFA</sequence>
<proteinExistence type="predicted"/>
<reference evidence="2 5" key="4">
    <citation type="submission" date="2019-12" db="EMBL/GenBank/DDBJ databases">
        <title>Multi-Generational Helicobacter saguini Isolates.</title>
        <authorList>
            <person name="Mannion A."/>
            <person name="Shen Z."/>
            <person name="Fox J.G."/>
        </authorList>
    </citation>
    <scope>NUCLEOTIDE SEQUENCE [LARGE SCALE GENOMIC DNA]</scope>
    <source>
        <strain evidence="2">16-048</strain>
        <strain evidence="5">16-048 (F4)</strain>
    </source>
</reference>
<organism evidence="3 4">
    <name type="scientific">Helicobacter saguini</name>
    <dbReference type="NCBI Taxonomy" id="1548018"/>
    <lineage>
        <taxon>Bacteria</taxon>
        <taxon>Pseudomonadati</taxon>
        <taxon>Campylobacterota</taxon>
        <taxon>Epsilonproteobacteria</taxon>
        <taxon>Campylobacterales</taxon>
        <taxon>Helicobacteraceae</taxon>
        <taxon>Helicobacter</taxon>
    </lineage>
</organism>
<name>A0A347W0D6_9HELI</name>
<evidence type="ECO:0000313" key="2">
    <source>
        <dbReference type="EMBL" id="MWV69058.1"/>
    </source>
</evidence>
<reference evidence="3 4" key="1">
    <citation type="journal article" date="2014" name="Genome Announc.">
        <title>Draft genome sequences of eight enterohepatic helicobacter species isolated from both laboratory and wild rodents.</title>
        <authorList>
            <person name="Sheh A."/>
            <person name="Shen Z."/>
            <person name="Fox J.G."/>
        </authorList>
    </citation>
    <scope>NUCLEOTIDE SEQUENCE [LARGE SCALE GENOMIC DNA]</scope>
    <source>
        <strain evidence="3 4">MIT 97-6194</strain>
    </source>
</reference>
<dbReference type="InterPro" id="IPR019724">
    <property type="entry name" value="UPF0763"/>
</dbReference>
<feature type="compositionally biased region" description="Basic and acidic residues" evidence="1">
    <location>
        <begin position="20"/>
        <end position="31"/>
    </location>
</feature>
<accession>A0A347W0D6</accession>
<reference evidence="3 4" key="2">
    <citation type="journal article" date="2016" name="Infect. Immun.">
        <title>Helicobacter saguini, a Novel Helicobacter Isolated from Cotton-Top Tamarins with Ulcerative Colitis, Has Proinflammatory Properties and Induces Typhlocolitis and Dysplasia in Gnotobiotic IL-10-/- Mice.</title>
        <authorList>
            <person name="Shen Z."/>
            <person name="Mannion A."/>
            <person name="Whary M.T."/>
            <person name="Muthupalani S."/>
            <person name="Sheh A."/>
            <person name="Feng Y."/>
            <person name="Gong G."/>
            <person name="Vandamme P."/>
            <person name="Holcombe H.R."/>
            <person name="Paster B.J."/>
            <person name="Fox J.G."/>
        </authorList>
    </citation>
    <scope>NUCLEOTIDE SEQUENCE [LARGE SCALE GENOMIC DNA]</scope>
    <source>
        <strain evidence="3 4">MIT 97-6194</strain>
    </source>
</reference>
<evidence type="ECO:0000313" key="5">
    <source>
        <dbReference type="Proteomes" id="UP000477070"/>
    </source>
</evidence>
<dbReference type="Pfam" id="PF10788">
    <property type="entry name" value="DUF2603"/>
    <property type="match status" value="1"/>
</dbReference>
<protein>
    <submittedName>
        <fullName evidence="3">DUF2603 domain-containing protein</fullName>
    </submittedName>
</protein>
<dbReference type="OrthoDB" id="5324700at2"/>
<keyword evidence="4" id="KW-1185">Reference proteome</keyword>